<dbReference type="InterPro" id="IPR050167">
    <property type="entry name" value="Ser_Thr_protein_kinase"/>
</dbReference>
<dbReference type="PROSITE" id="PS50011">
    <property type="entry name" value="PROTEIN_KINASE_DOM"/>
    <property type="match status" value="1"/>
</dbReference>
<dbReference type="AlphaFoldDB" id="A0A1R3IAX4"/>
<accession>A0A1R3IAX4</accession>
<dbReference type="Gramene" id="OMO79710">
    <property type="protein sequence ID" value="OMO79710"/>
    <property type="gene ID" value="CCACVL1_13496"/>
</dbReference>
<protein>
    <recommendedName>
        <fullName evidence="2">Protein kinase domain-containing protein</fullName>
    </recommendedName>
</protein>
<gene>
    <name evidence="3" type="ORF">CCACVL1_13496</name>
</gene>
<dbReference type="FunFam" id="1.10.510.10:FF:000778">
    <property type="entry name" value="Kinase family protein"/>
    <property type="match status" value="1"/>
</dbReference>
<dbReference type="GO" id="GO:0004672">
    <property type="term" value="F:protein kinase activity"/>
    <property type="evidence" value="ECO:0007669"/>
    <property type="project" value="InterPro"/>
</dbReference>
<dbReference type="Pfam" id="PF07714">
    <property type="entry name" value="PK_Tyr_Ser-Thr"/>
    <property type="match status" value="1"/>
</dbReference>
<evidence type="ECO:0000256" key="1">
    <source>
        <dbReference type="SAM" id="MobiDB-lite"/>
    </source>
</evidence>
<feature type="domain" description="Protein kinase" evidence="2">
    <location>
        <begin position="211"/>
        <end position="510"/>
    </location>
</feature>
<dbReference type="STRING" id="210143.A0A1R3IAX4"/>
<evidence type="ECO:0000259" key="2">
    <source>
        <dbReference type="PROSITE" id="PS50011"/>
    </source>
</evidence>
<organism evidence="3 4">
    <name type="scientific">Corchorus capsularis</name>
    <name type="common">Jute</name>
    <dbReference type="NCBI Taxonomy" id="210143"/>
    <lineage>
        <taxon>Eukaryota</taxon>
        <taxon>Viridiplantae</taxon>
        <taxon>Streptophyta</taxon>
        <taxon>Embryophyta</taxon>
        <taxon>Tracheophyta</taxon>
        <taxon>Spermatophyta</taxon>
        <taxon>Magnoliopsida</taxon>
        <taxon>eudicotyledons</taxon>
        <taxon>Gunneridae</taxon>
        <taxon>Pentapetalae</taxon>
        <taxon>rosids</taxon>
        <taxon>malvids</taxon>
        <taxon>Malvales</taxon>
        <taxon>Malvaceae</taxon>
        <taxon>Grewioideae</taxon>
        <taxon>Apeibeae</taxon>
        <taxon>Corchorus</taxon>
    </lineage>
</organism>
<feature type="region of interest" description="Disordered" evidence="1">
    <location>
        <begin position="668"/>
        <end position="735"/>
    </location>
</feature>
<reference evidence="3 4" key="1">
    <citation type="submission" date="2013-09" db="EMBL/GenBank/DDBJ databases">
        <title>Corchorus capsularis genome sequencing.</title>
        <authorList>
            <person name="Alam M."/>
            <person name="Haque M.S."/>
            <person name="Islam M.S."/>
            <person name="Emdad E.M."/>
            <person name="Islam M.M."/>
            <person name="Ahmed B."/>
            <person name="Halim A."/>
            <person name="Hossen Q.M.M."/>
            <person name="Hossain M.Z."/>
            <person name="Ahmed R."/>
            <person name="Khan M.M."/>
            <person name="Islam R."/>
            <person name="Rashid M.M."/>
            <person name="Khan S.A."/>
            <person name="Rahman M.S."/>
            <person name="Alam M."/>
        </authorList>
    </citation>
    <scope>NUCLEOTIDE SEQUENCE [LARGE SCALE GENOMIC DNA]</scope>
    <source>
        <strain evidence="4">cv. CVL-1</strain>
        <tissue evidence="3">Whole seedling</tissue>
    </source>
</reference>
<dbReference type="Pfam" id="PF06760">
    <property type="entry name" value="DUF1221"/>
    <property type="match status" value="1"/>
</dbReference>
<dbReference type="InterPro" id="IPR000719">
    <property type="entry name" value="Prot_kinase_dom"/>
</dbReference>
<dbReference type="GO" id="GO:0005737">
    <property type="term" value="C:cytoplasm"/>
    <property type="evidence" value="ECO:0007669"/>
    <property type="project" value="TreeGrafter"/>
</dbReference>
<dbReference type="Gene3D" id="1.10.510.10">
    <property type="entry name" value="Transferase(Phosphotransferase) domain 1"/>
    <property type="match status" value="1"/>
</dbReference>
<dbReference type="OMA" id="TIMNTKD"/>
<keyword evidence="4" id="KW-1185">Reference proteome</keyword>
<dbReference type="PANTHER" id="PTHR23257">
    <property type="entry name" value="SERINE-THREONINE PROTEIN KINASE"/>
    <property type="match status" value="1"/>
</dbReference>
<evidence type="ECO:0000313" key="3">
    <source>
        <dbReference type="EMBL" id="OMO79710.1"/>
    </source>
</evidence>
<dbReference type="Proteomes" id="UP000188268">
    <property type="component" value="Unassembled WGS sequence"/>
</dbReference>
<dbReference type="EMBL" id="AWWV01010361">
    <property type="protein sequence ID" value="OMO79710.1"/>
    <property type="molecule type" value="Genomic_DNA"/>
</dbReference>
<proteinExistence type="predicted"/>
<dbReference type="SUPFAM" id="SSF56112">
    <property type="entry name" value="Protein kinase-like (PK-like)"/>
    <property type="match status" value="1"/>
</dbReference>
<feature type="compositionally biased region" description="Low complexity" evidence="1">
    <location>
        <begin position="706"/>
        <end position="719"/>
    </location>
</feature>
<dbReference type="GO" id="GO:0007165">
    <property type="term" value="P:signal transduction"/>
    <property type="evidence" value="ECO:0007669"/>
    <property type="project" value="TreeGrafter"/>
</dbReference>
<name>A0A1R3IAX4_COCAP</name>
<dbReference type="GO" id="GO:0005524">
    <property type="term" value="F:ATP binding"/>
    <property type="evidence" value="ECO:0007669"/>
    <property type="project" value="InterPro"/>
</dbReference>
<comment type="caution">
    <text evidence="3">The sequence shown here is derived from an EMBL/GenBank/DDBJ whole genome shotgun (WGS) entry which is preliminary data.</text>
</comment>
<dbReference type="InterPro" id="IPR011009">
    <property type="entry name" value="Kinase-like_dom_sf"/>
</dbReference>
<dbReference type="InterPro" id="IPR010632">
    <property type="entry name" value="DUF1221"/>
</dbReference>
<evidence type="ECO:0000313" key="4">
    <source>
        <dbReference type="Proteomes" id="UP000188268"/>
    </source>
</evidence>
<dbReference type="OrthoDB" id="4062651at2759"/>
<dbReference type="InterPro" id="IPR001245">
    <property type="entry name" value="Ser-Thr/Tyr_kinase_cat_dom"/>
</dbReference>
<sequence length="735" mass="84793">MEQFRHIGEVLGSLRALMILQDEIQINRKQCCLLFEIFTLAFTTIAEEIRLNLKLDEKNTKWNALESPFRELYRIFKEGELYVKQCMDRRDWWVKVINLHQNKESVEIHIHNLLSHFPSVIEAIETAGEIAGLDQEEMKRRRVALARKYDKEWNDQKLFQFRFGKQYLIPRDICTLFETAWREDRWNLVEALKEKKNSESATKNEQRLATFLIKKIIGSEANSGKLFPSSILYGGDYIVRRRLGAKYKEVQWMGDNYVLRHFYGEFEPSSSEICTLLSLSHPNILQYLCGFQDEEKKEFMLVQELMHKDLCCYMKENCGSRRRILFSLPVVVDIMYQIARGMEYLHSQKIRHGELNPSNIFMKARSQTEGFFHIKITGYGLSSVKAPSSPNSSPKPDVERNPVIWYAPEVLLEQEQFGNVTIHKYKEKADVYSFGMICFQLLTGKVPFEDGHLQGEKMSRNIRAGERPLFPYTAPKYLVNLTKKCWHTDPCQRPSFSSICRILRYVKKFLVMHFDHLDQPEIQFPITDYCEIESWFLKKFEANGIFNPSSVAQIPFQMFAYRLAEKDRSIIVNSKDKNEELACEESSGGGRDENVSIVEDPVFGATSDTKSVASDVKSVCSDIKSVCSDMRSVCSEIPTRRSIIFDLPPKRTIKRTISTISIPEKKVLQMKKSPSSVKAKKSPGTPKAQTTRPQALMTRGHSVRNTPDSRTPSLPSPTSLNRGRRRAVAAGHTSD</sequence>
<dbReference type="PANTHER" id="PTHR23257:SF935">
    <property type="entry name" value="PROTEIN KINASE FAMILY PROTEIN"/>
    <property type="match status" value="1"/>
</dbReference>